<gene>
    <name evidence="2" type="ORF">CKO45_29300</name>
</gene>
<name>A0ABS1D738_9PROT</name>
<proteinExistence type="predicted"/>
<evidence type="ECO:0008006" key="4">
    <source>
        <dbReference type="Google" id="ProtNLM"/>
    </source>
</evidence>
<feature type="region of interest" description="Disordered" evidence="1">
    <location>
        <begin position="68"/>
        <end position="92"/>
    </location>
</feature>
<dbReference type="InterPro" id="IPR018684">
    <property type="entry name" value="DUF2171"/>
</dbReference>
<organism evidence="2 3">
    <name type="scientific">Paracraurococcus ruber</name>
    <dbReference type="NCBI Taxonomy" id="77675"/>
    <lineage>
        <taxon>Bacteria</taxon>
        <taxon>Pseudomonadati</taxon>
        <taxon>Pseudomonadota</taxon>
        <taxon>Alphaproteobacteria</taxon>
        <taxon>Acetobacterales</taxon>
        <taxon>Roseomonadaceae</taxon>
        <taxon>Paracraurococcus</taxon>
    </lineage>
</organism>
<dbReference type="Pfam" id="PF09939">
    <property type="entry name" value="DUF2171"/>
    <property type="match status" value="1"/>
</dbReference>
<dbReference type="EMBL" id="NRSG01000506">
    <property type="protein sequence ID" value="MBK1662286.1"/>
    <property type="molecule type" value="Genomic_DNA"/>
</dbReference>
<sequence length="92" mass="9514">MEIEARMPVVGSDGNPVGTVDHLDGALIKLTRSDAAAGGRHRWLPMALVAGLDGGRVRLSVPAAQAEEAALDEDEVQRRASLDPMPGADSGA</sequence>
<evidence type="ECO:0000313" key="2">
    <source>
        <dbReference type="EMBL" id="MBK1662286.1"/>
    </source>
</evidence>
<accession>A0ABS1D738</accession>
<comment type="caution">
    <text evidence="2">The sequence shown here is derived from an EMBL/GenBank/DDBJ whole genome shotgun (WGS) entry which is preliminary data.</text>
</comment>
<keyword evidence="3" id="KW-1185">Reference proteome</keyword>
<protein>
    <recommendedName>
        <fullName evidence="4">DUF2171 domain-containing protein</fullName>
    </recommendedName>
</protein>
<evidence type="ECO:0000313" key="3">
    <source>
        <dbReference type="Proteomes" id="UP000697995"/>
    </source>
</evidence>
<dbReference type="Proteomes" id="UP000697995">
    <property type="component" value="Unassembled WGS sequence"/>
</dbReference>
<evidence type="ECO:0000256" key="1">
    <source>
        <dbReference type="SAM" id="MobiDB-lite"/>
    </source>
</evidence>
<reference evidence="2 3" key="1">
    <citation type="journal article" date="2020" name="Microorganisms">
        <title>Osmotic Adaptation and Compatible Solute Biosynthesis of Phototrophic Bacteria as Revealed from Genome Analyses.</title>
        <authorList>
            <person name="Imhoff J.F."/>
            <person name="Rahn T."/>
            <person name="Kunzel S."/>
            <person name="Keller A."/>
            <person name="Neulinger S.C."/>
        </authorList>
    </citation>
    <scope>NUCLEOTIDE SEQUENCE [LARGE SCALE GENOMIC DNA]</scope>
    <source>
        <strain evidence="2 3">DSM 15382</strain>
    </source>
</reference>